<feature type="chain" id="PRO_5011493007" evidence="1">
    <location>
        <begin position="17"/>
        <end position="251"/>
    </location>
</feature>
<organism evidence="2 3">
    <name type="scientific">Planctomicrobium piriforme</name>
    <dbReference type="NCBI Taxonomy" id="1576369"/>
    <lineage>
        <taxon>Bacteria</taxon>
        <taxon>Pseudomonadati</taxon>
        <taxon>Planctomycetota</taxon>
        <taxon>Planctomycetia</taxon>
        <taxon>Planctomycetales</taxon>
        <taxon>Planctomycetaceae</taxon>
        <taxon>Planctomicrobium</taxon>
    </lineage>
</organism>
<dbReference type="EMBL" id="FOQD01000019">
    <property type="protein sequence ID" value="SFJ37373.1"/>
    <property type="molecule type" value="Genomic_DNA"/>
</dbReference>
<evidence type="ECO:0000256" key="1">
    <source>
        <dbReference type="SAM" id="SignalP"/>
    </source>
</evidence>
<dbReference type="STRING" id="1576369.SAMN05421753_11944"/>
<reference evidence="3" key="1">
    <citation type="submission" date="2016-10" db="EMBL/GenBank/DDBJ databases">
        <authorList>
            <person name="Varghese N."/>
            <person name="Submissions S."/>
        </authorList>
    </citation>
    <scope>NUCLEOTIDE SEQUENCE [LARGE SCALE GENOMIC DNA]</scope>
    <source>
        <strain evidence="3">DSM 26348</strain>
    </source>
</reference>
<proteinExistence type="predicted"/>
<protein>
    <submittedName>
        <fullName evidence="2">Uncharacterized protein</fullName>
    </submittedName>
</protein>
<dbReference type="Proteomes" id="UP000199518">
    <property type="component" value="Unassembled WGS sequence"/>
</dbReference>
<dbReference type="OrthoDB" id="270953at2"/>
<keyword evidence="1" id="KW-0732">Signal</keyword>
<sequence length="251" mass="27052">MLRTLLILLSLAPLCAAGEPIALPDDPSAAVVELWYVQNGQLKEPEVAVFASGRVRVNVGDGSLWGDLTPAELQSLLTDLLNRDGIAALRTEAIQTEIEAASTRTGLSCVIDQSGDTIIRIRTATTVYRVDGHAVGLLAARFPEVASLQQLYAAQRRLENVRAVVMVGGPAAAERLAKLAQSQIQVNHSEHLEVTPQNLSMVRSLADGTRFCQFLIPCVREDRPSDRVISVFECPGEAPRVSVLPDGPALR</sequence>
<gene>
    <name evidence="2" type="ORF">SAMN05421753_11944</name>
</gene>
<dbReference type="RefSeq" id="WP_092055214.1">
    <property type="nucleotide sequence ID" value="NZ_FOQD01000019.1"/>
</dbReference>
<keyword evidence="3" id="KW-1185">Reference proteome</keyword>
<name>A0A1I3QSW9_9PLAN</name>
<accession>A0A1I3QSW9</accession>
<dbReference type="AlphaFoldDB" id="A0A1I3QSW9"/>
<evidence type="ECO:0000313" key="3">
    <source>
        <dbReference type="Proteomes" id="UP000199518"/>
    </source>
</evidence>
<evidence type="ECO:0000313" key="2">
    <source>
        <dbReference type="EMBL" id="SFJ37373.1"/>
    </source>
</evidence>
<feature type="signal peptide" evidence="1">
    <location>
        <begin position="1"/>
        <end position="16"/>
    </location>
</feature>